<dbReference type="InterPro" id="IPR023213">
    <property type="entry name" value="CAT-like_dom_sf"/>
</dbReference>
<dbReference type="Pfam" id="PF02458">
    <property type="entry name" value="Transferase"/>
    <property type="match status" value="1"/>
</dbReference>
<dbReference type="Proteomes" id="UP001293593">
    <property type="component" value="Unassembled WGS sequence"/>
</dbReference>
<proteinExistence type="predicted"/>
<evidence type="ECO:0000256" key="1">
    <source>
        <dbReference type="ARBA" id="ARBA00022679"/>
    </source>
</evidence>
<sequence>MASSIRVISTSNIHLASQNSDSTRKIELGPWDLQVLLLDLIQVGFVYHDHPHSNRDTVIQHLKASISSTLDYFPQLAGRLAVIEHDDYGTYSVFIHCNNAGALFIHATAEGLTISDILRPDYLPPIVWSFYPLTDAKNYECTQKPLLAVKVTELVDGMFIGVTINHALGDRKSIMHFLTCWSEIARGVGLLSKPPTLQRWFPGGTERPMRIRIPKDNEKEKERLKSPLPPPQERVFHFSKEKIAELKAKANATLSSNYKISSPQALMAHLWRAIVRNQGIDPKEEVNFKLVVDIRPRLNPPLPPHYFGNALDDGTVRMTAGELLHQEGLGKAASEMNKVVASFTEETIGSHLKSWLEDRRLLTISEMFGDAVDMDGSPTFNVYGVDLGWGKPVAVRSGPGDKSNGTITVFAGPEKGDVYAEVNLPYEIMEAMGRDSEFMDAVMPAVGFFIVKKMRSFRSYL</sequence>
<evidence type="ECO:0000313" key="2">
    <source>
        <dbReference type="EMBL" id="KAK4279007.1"/>
    </source>
</evidence>
<reference evidence="2" key="1">
    <citation type="submission" date="2023-10" db="EMBL/GenBank/DDBJ databases">
        <title>Chromosome-level genome of the transformable northern wattle, Acacia crassicarpa.</title>
        <authorList>
            <person name="Massaro I."/>
            <person name="Sinha N.R."/>
            <person name="Poethig S."/>
            <person name="Leichty A.R."/>
        </authorList>
    </citation>
    <scope>NUCLEOTIDE SEQUENCE</scope>
    <source>
        <strain evidence="2">Acra3RX</strain>
        <tissue evidence="2">Leaf</tissue>
    </source>
</reference>
<name>A0AAE1MXD2_9FABA</name>
<accession>A0AAE1MXD2</accession>
<gene>
    <name evidence="2" type="ORF">QN277_016773</name>
</gene>
<dbReference type="Gene3D" id="3.30.559.10">
    <property type="entry name" value="Chloramphenicol acetyltransferase-like domain"/>
    <property type="match status" value="2"/>
</dbReference>
<organism evidence="2 3">
    <name type="scientific">Acacia crassicarpa</name>
    <name type="common">northern wattle</name>
    <dbReference type="NCBI Taxonomy" id="499986"/>
    <lineage>
        <taxon>Eukaryota</taxon>
        <taxon>Viridiplantae</taxon>
        <taxon>Streptophyta</taxon>
        <taxon>Embryophyta</taxon>
        <taxon>Tracheophyta</taxon>
        <taxon>Spermatophyta</taxon>
        <taxon>Magnoliopsida</taxon>
        <taxon>eudicotyledons</taxon>
        <taxon>Gunneridae</taxon>
        <taxon>Pentapetalae</taxon>
        <taxon>rosids</taxon>
        <taxon>fabids</taxon>
        <taxon>Fabales</taxon>
        <taxon>Fabaceae</taxon>
        <taxon>Caesalpinioideae</taxon>
        <taxon>mimosoid clade</taxon>
        <taxon>Acacieae</taxon>
        <taxon>Acacia</taxon>
    </lineage>
</organism>
<dbReference type="InterPro" id="IPR051283">
    <property type="entry name" value="Sec_Metabolite_Acyltrans"/>
</dbReference>
<dbReference type="AlphaFoldDB" id="A0AAE1MXD2"/>
<evidence type="ECO:0000313" key="3">
    <source>
        <dbReference type="Proteomes" id="UP001293593"/>
    </source>
</evidence>
<keyword evidence="3" id="KW-1185">Reference proteome</keyword>
<dbReference type="EMBL" id="JAWXYG010000003">
    <property type="protein sequence ID" value="KAK4279007.1"/>
    <property type="molecule type" value="Genomic_DNA"/>
</dbReference>
<dbReference type="PANTHER" id="PTHR31896">
    <property type="entry name" value="FAMILY REGULATORY PROTEIN, PUTATIVE (AFU_ORTHOLOGUE AFUA_3G14730)-RELATED"/>
    <property type="match status" value="1"/>
</dbReference>
<protein>
    <submittedName>
        <fullName evidence="2">Uncharacterized protein</fullName>
    </submittedName>
</protein>
<keyword evidence="1" id="KW-0808">Transferase</keyword>
<comment type="caution">
    <text evidence="2">The sequence shown here is derived from an EMBL/GenBank/DDBJ whole genome shotgun (WGS) entry which is preliminary data.</text>
</comment>
<dbReference type="PANTHER" id="PTHR31896:SF43">
    <property type="entry name" value="PROTEIN ENHANCED PSEUDOMONAS SUSCEPTIBILITY 1"/>
    <property type="match status" value="1"/>
</dbReference>
<dbReference type="GO" id="GO:0016740">
    <property type="term" value="F:transferase activity"/>
    <property type="evidence" value="ECO:0007669"/>
    <property type="project" value="UniProtKB-KW"/>
</dbReference>